<evidence type="ECO:0000313" key="2">
    <source>
        <dbReference type="EMBL" id="CAE8618482.1"/>
    </source>
</evidence>
<reference evidence="2" key="1">
    <citation type="submission" date="2021-02" db="EMBL/GenBank/DDBJ databases">
        <authorList>
            <person name="Dougan E. K."/>
            <person name="Rhodes N."/>
            <person name="Thang M."/>
            <person name="Chan C."/>
        </authorList>
    </citation>
    <scope>NUCLEOTIDE SEQUENCE</scope>
</reference>
<evidence type="ECO:0000256" key="1">
    <source>
        <dbReference type="SAM" id="MobiDB-lite"/>
    </source>
</evidence>
<dbReference type="EMBL" id="CAJNNV010026552">
    <property type="protein sequence ID" value="CAE8618482.1"/>
    <property type="molecule type" value="Genomic_DNA"/>
</dbReference>
<accession>A0A813G0T1</accession>
<protein>
    <submittedName>
        <fullName evidence="2">Uncharacterized protein</fullName>
    </submittedName>
</protein>
<feature type="region of interest" description="Disordered" evidence="1">
    <location>
        <begin position="1"/>
        <end position="24"/>
    </location>
</feature>
<name>A0A813G0T1_POLGL</name>
<dbReference type="Proteomes" id="UP000654075">
    <property type="component" value="Unassembled WGS sequence"/>
</dbReference>
<gene>
    <name evidence="2" type="ORF">PGLA1383_LOCUS36100</name>
</gene>
<evidence type="ECO:0000313" key="3">
    <source>
        <dbReference type="Proteomes" id="UP000654075"/>
    </source>
</evidence>
<comment type="caution">
    <text evidence="2">The sequence shown here is derived from an EMBL/GenBank/DDBJ whole genome shotgun (WGS) entry which is preliminary data.</text>
</comment>
<organism evidence="2 3">
    <name type="scientific">Polarella glacialis</name>
    <name type="common">Dinoflagellate</name>
    <dbReference type="NCBI Taxonomy" id="89957"/>
    <lineage>
        <taxon>Eukaryota</taxon>
        <taxon>Sar</taxon>
        <taxon>Alveolata</taxon>
        <taxon>Dinophyceae</taxon>
        <taxon>Suessiales</taxon>
        <taxon>Suessiaceae</taxon>
        <taxon>Polarella</taxon>
    </lineage>
</organism>
<keyword evidence="3" id="KW-1185">Reference proteome</keyword>
<proteinExistence type="predicted"/>
<dbReference type="AlphaFoldDB" id="A0A813G0T1"/>
<feature type="non-terminal residue" evidence="2">
    <location>
        <position position="93"/>
    </location>
</feature>
<sequence>PVKVAATEEDGEFQEVVGPGGGTTNLPASVDLPHAILVSAQLGKISGQGAMIWRKRLWAASASAIHRWARTEVGACGSIHDFGPRHLAFIGRC</sequence>